<dbReference type="InterPro" id="IPR001466">
    <property type="entry name" value="Beta-lactam-related"/>
</dbReference>
<evidence type="ECO:0000256" key="1">
    <source>
        <dbReference type="SAM" id="SignalP"/>
    </source>
</evidence>
<dbReference type="SUPFAM" id="SSF56601">
    <property type="entry name" value="beta-lactamase/transpeptidase-like"/>
    <property type="match status" value="1"/>
</dbReference>
<feature type="chain" id="PRO_5045788583" description="Beta-lactamase-related domain-containing protein" evidence="1">
    <location>
        <begin position="24"/>
        <end position="183"/>
    </location>
</feature>
<reference evidence="4" key="1">
    <citation type="journal article" date="2019" name="Int. J. Syst. Evol. Microbiol.">
        <title>The Global Catalogue of Microorganisms (GCM) 10K type strain sequencing project: providing services to taxonomists for standard genome sequencing and annotation.</title>
        <authorList>
            <consortium name="The Broad Institute Genomics Platform"/>
            <consortium name="The Broad Institute Genome Sequencing Center for Infectious Disease"/>
            <person name="Wu L."/>
            <person name="Ma J."/>
        </authorList>
    </citation>
    <scope>NUCLEOTIDE SEQUENCE [LARGE SCALE GENOMIC DNA]</scope>
    <source>
        <strain evidence="4">JCM 16928</strain>
    </source>
</reference>
<dbReference type="EMBL" id="BAABAA010000005">
    <property type="protein sequence ID" value="GAA3567118.1"/>
    <property type="molecule type" value="Genomic_DNA"/>
</dbReference>
<evidence type="ECO:0000313" key="4">
    <source>
        <dbReference type="Proteomes" id="UP001501222"/>
    </source>
</evidence>
<feature type="signal peptide" evidence="1">
    <location>
        <begin position="1"/>
        <end position="23"/>
    </location>
</feature>
<dbReference type="Proteomes" id="UP001501222">
    <property type="component" value="Unassembled WGS sequence"/>
</dbReference>
<dbReference type="PANTHER" id="PTHR46825:SF7">
    <property type="entry name" value="D-ALANYL-D-ALANINE CARBOXYPEPTIDASE"/>
    <property type="match status" value="1"/>
</dbReference>
<protein>
    <recommendedName>
        <fullName evidence="2">Beta-lactamase-related domain-containing protein</fullName>
    </recommendedName>
</protein>
<organism evidence="3 4">
    <name type="scientific">Kribbella ginsengisoli</name>
    <dbReference type="NCBI Taxonomy" id="363865"/>
    <lineage>
        <taxon>Bacteria</taxon>
        <taxon>Bacillati</taxon>
        <taxon>Actinomycetota</taxon>
        <taxon>Actinomycetes</taxon>
        <taxon>Propionibacteriales</taxon>
        <taxon>Kribbellaceae</taxon>
        <taxon>Kribbella</taxon>
    </lineage>
</organism>
<comment type="caution">
    <text evidence="3">The sequence shown here is derived from an EMBL/GenBank/DDBJ whole genome shotgun (WGS) entry which is preliminary data.</text>
</comment>
<dbReference type="InterPro" id="IPR012338">
    <property type="entry name" value="Beta-lactam/transpept-like"/>
</dbReference>
<proteinExistence type="predicted"/>
<name>A0ABP6XH54_9ACTN</name>
<keyword evidence="4" id="KW-1185">Reference proteome</keyword>
<gene>
    <name evidence="3" type="ORF">GCM10022235_39870</name>
</gene>
<dbReference type="InterPro" id="IPR050491">
    <property type="entry name" value="AmpC-like"/>
</dbReference>
<feature type="domain" description="Beta-lactamase-related" evidence="2">
    <location>
        <begin position="64"/>
        <end position="157"/>
    </location>
</feature>
<accession>A0ABP6XH54</accession>
<dbReference type="RefSeq" id="WP_344842597.1">
    <property type="nucleotide sequence ID" value="NZ_BAABAA010000005.1"/>
</dbReference>
<keyword evidence="1" id="KW-0732">Signal</keyword>
<evidence type="ECO:0000259" key="2">
    <source>
        <dbReference type="Pfam" id="PF00144"/>
    </source>
</evidence>
<sequence>MTNCPRGVLTAILGAALVTTALATTAVATTPPATTPPATAALAASAPVGGASVARAGGELQRDVDAIRATGAVGVQARVSNRSGTTTAVSGVADLRTGAPVPANGFFRTGSSTKTFVATVILQLVGERKVSLDDSVERWLPGVVRGNGNDGRRITERQDSVANVIAQDKATGALIDHALCTNH</sequence>
<evidence type="ECO:0000313" key="3">
    <source>
        <dbReference type="EMBL" id="GAA3567118.1"/>
    </source>
</evidence>
<dbReference type="Pfam" id="PF00144">
    <property type="entry name" value="Beta-lactamase"/>
    <property type="match status" value="1"/>
</dbReference>
<dbReference type="Gene3D" id="3.40.710.10">
    <property type="entry name" value="DD-peptidase/beta-lactamase superfamily"/>
    <property type="match status" value="1"/>
</dbReference>
<dbReference type="PANTHER" id="PTHR46825">
    <property type="entry name" value="D-ALANYL-D-ALANINE-CARBOXYPEPTIDASE/ENDOPEPTIDASE AMPH"/>
    <property type="match status" value="1"/>
</dbReference>